<dbReference type="EMBL" id="CP034015">
    <property type="protein sequence ID" value="AZG73482.1"/>
    <property type="molecule type" value="Genomic_DNA"/>
</dbReference>
<dbReference type="PANTHER" id="PTHR11941:SF175">
    <property type="entry name" value="ENOYL-COA HYDRATASE-RELATED"/>
    <property type="match status" value="1"/>
</dbReference>
<dbReference type="SUPFAM" id="SSF52096">
    <property type="entry name" value="ClpP/crotonase"/>
    <property type="match status" value="1"/>
</dbReference>
<dbReference type="GO" id="GO:0006635">
    <property type="term" value="P:fatty acid beta-oxidation"/>
    <property type="evidence" value="ECO:0007669"/>
    <property type="project" value="TreeGrafter"/>
</dbReference>
<dbReference type="AlphaFoldDB" id="A0A3G8LX60"/>
<evidence type="ECO:0000313" key="1">
    <source>
        <dbReference type="EMBL" id="AZG73482.1"/>
    </source>
</evidence>
<dbReference type="RefSeq" id="WP_124731031.1">
    <property type="nucleotide sequence ID" value="NZ_CBCSKC010000028.1"/>
</dbReference>
<dbReference type="CDD" id="cd06558">
    <property type="entry name" value="crotonase-like"/>
    <property type="match status" value="1"/>
</dbReference>
<dbReference type="Pfam" id="PF00378">
    <property type="entry name" value="ECH_1"/>
    <property type="match status" value="1"/>
</dbReference>
<dbReference type="InterPro" id="IPR001753">
    <property type="entry name" value="Enoyl-CoA_hydra/iso"/>
</dbReference>
<keyword evidence="1" id="KW-0413">Isomerase</keyword>
<proteinExistence type="predicted"/>
<accession>A0A3G8LX60</accession>
<name>A0A3G8LX60_9GAMM</name>
<dbReference type="InterPro" id="IPR029045">
    <property type="entry name" value="ClpP/crotonase-like_dom_sf"/>
</dbReference>
<reference evidence="2" key="1">
    <citation type="submission" date="2018-11" db="EMBL/GenBank/DDBJ databases">
        <title>Shewanella sp. M2.</title>
        <authorList>
            <person name="Hwang Y.J."/>
            <person name="Hwang C.Y."/>
        </authorList>
    </citation>
    <scope>NUCLEOTIDE SEQUENCE [LARGE SCALE GENOMIC DNA]</scope>
    <source>
        <strain evidence="2">LMG 19866</strain>
    </source>
</reference>
<dbReference type="Proteomes" id="UP000278035">
    <property type="component" value="Chromosome"/>
</dbReference>
<dbReference type="GO" id="GO:0016853">
    <property type="term" value="F:isomerase activity"/>
    <property type="evidence" value="ECO:0007669"/>
    <property type="project" value="UniProtKB-KW"/>
</dbReference>
<keyword evidence="2" id="KW-1185">Reference proteome</keyword>
<organism evidence="1 2">
    <name type="scientific">Shewanella livingstonensis</name>
    <dbReference type="NCBI Taxonomy" id="150120"/>
    <lineage>
        <taxon>Bacteria</taxon>
        <taxon>Pseudomonadati</taxon>
        <taxon>Pseudomonadota</taxon>
        <taxon>Gammaproteobacteria</taxon>
        <taxon>Alteromonadales</taxon>
        <taxon>Shewanellaceae</taxon>
        <taxon>Shewanella</taxon>
    </lineage>
</organism>
<dbReference type="OrthoDB" id="9775794at2"/>
<protein>
    <submittedName>
        <fullName evidence="1">Enoyl-CoA hydratase/isomerase family protein</fullName>
    </submittedName>
</protein>
<gene>
    <name evidence="1" type="ORF">EGC82_12355</name>
</gene>
<evidence type="ECO:0000313" key="2">
    <source>
        <dbReference type="Proteomes" id="UP000278035"/>
    </source>
</evidence>
<dbReference type="KEGG" id="slj:EGC82_12355"/>
<sequence length="274" mass="29735">MLMMLFGGFAYSKESTFIAPHYDLKNIEVSIEQSVLILRINTPPRNAVSIQTLSEINTGLDIAEQQQSIGSIIITGTDQVFSAGAGGESLQKGLKNQLSHAYIARKLFQRIEAFPKPIIAIIKGVSAGGGNELAMACDIRIAGESATFRQHELQAGLIPGFGGMQRLQRIVGSGRAMEIMLTGRIVSADEALSIGLVSAIFPDTNVVAQGVALAQHLNDNLDKHALAVFKKRMSESYDETYRTALHHDQQAFDEIAASDEAHAAIIKFIEKQKK</sequence>
<dbReference type="PANTHER" id="PTHR11941">
    <property type="entry name" value="ENOYL-COA HYDRATASE-RELATED"/>
    <property type="match status" value="1"/>
</dbReference>
<dbReference type="Gene3D" id="3.90.226.10">
    <property type="entry name" value="2-enoyl-CoA Hydratase, Chain A, domain 1"/>
    <property type="match status" value="1"/>
</dbReference>